<dbReference type="AlphaFoldDB" id="A0A0F3MJS4"/>
<dbReference type="STRING" id="1359168.OCHUTO_0631"/>
<sequence length="119" mass="12668">MSLLNFKNYYLKILLILSFFVLFISTSSIVDARTSSADPIGEKLCKIVDVLSGKTAKALCIVAIFVLGITVLMGRVNWGTAAVTVCGIVLITQAAKIYDWIGKDGSNNNAQCATTASSS</sequence>
<name>A0A0F3MJS4_9RICK</name>
<gene>
    <name evidence="2" type="ORF">OCHUTO_0631</name>
</gene>
<dbReference type="PATRIC" id="fig|1359168.3.peg.235"/>
<dbReference type="Pfam" id="PF04956">
    <property type="entry name" value="TrbC"/>
    <property type="match status" value="1"/>
</dbReference>
<comment type="caution">
    <text evidence="2">The sequence shown here is derived from an EMBL/GenBank/DDBJ whole genome shotgun (WGS) entry which is preliminary data.</text>
</comment>
<dbReference type="RefSeq" id="WP_045797302.1">
    <property type="nucleotide sequence ID" value="NZ_LANP01000014.1"/>
</dbReference>
<keyword evidence="1" id="KW-0812">Transmembrane</keyword>
<proteinExistence type="predicted"/>
<accession>A0A0F3MJS4</accession>
<dbReference type="Proteomes" id="UP000033616">
    <property type="component" value="Unassembled WGS sequence"/>
</dbReference>
<evidence type="ECO:0000256" key="1">
    <source>
        <dbReference type="SAM" id="Phobius"/>
    </source>
</evidence>
<dbReference type="InterPro" id="IPR007039">
    <property type="entry name" value="TrbC/VirB2"/>
</dbReference>
<keyword evidence="1" id="KW-1133">Transmembrane helix</keyword>
<keyword evidence="1" id="KW-0472">Membrane</keyword>
<reference evidence="2 3" key="1">
    <citation type="submission" date="2015-02" db="EMBL/GenBank/DDBJ databases">
        <title>Genome Sequencing of Rickettsiales.</title>
        <authorList>
            <person name="Daugherty S.C."/>
            <person name="Su Q."/>
            <person name="Abolude K."/>
            <person name="Beier-Sexton M."/>
            <person name="Carlyon J.A."/>
            <person name="Carter R."/>
            <person name="Day N.P."/>
            <person name="Dumler S.J."/>
            <person name="Dyachenko V."/>
            <person name="Godinez A."/>
            <person name="Kurtti T.J."/>
            <person name="Lichay M."/>
            <person name="Mullins K.E."/>
            <person name="Ott S."/>
            <person name="Pappas-Brown V."/>
            <person name="Paris D.H."/>
            <person name="Patel P."/>
            <person name="Richards A.L."/>
            <person name="Sadzewicz L."/>
            <person name="Sears K."/>
            <person name="Seidman D."/>
            <person name="Sengamalay N."/>
            <person name="Stenos J."/>
            <person name="Tallon L.J."/>
            <person name="Vincent G."/>
            <person name="Fraser C.M."/>
            <person name="Munderloh U."/>
            <person name="Dunning-Hotopp J.C."/>
        </authorList>
    </citation>
    <scope>NUCLEOTIDE SEQUENCE [LARGE SCALE GENOMIC DNA]</scope>
    <source>
        <strain evidence="2 3">Fuller</strain>
    </source>
</reference>
<protein>
    <submittedName>
        <fullName evidence="2">TrbC/VIRB2 family protein</fullName>
    </submittedName>
</protein>
<evidence type="ECO:0000313" key="2">
    <source>
        <dbReference type="EMBL" id="KJV56028.1"/>
    </source>
</evidence>
<dbReference type="OrthoDB" id="7162168at2"/>
<evidence type="ECO:0000313" key="3">
    <source>
        <dbReference type="Proteomes" id="UP000033616"/>
    </source>
</evidence>
<feature type="transmembrane region" description="Helical" evidence="1">
    <location>
        <begin position="56"/>
        <end position="74"/>
    </location>
</feature>
<keyword evidence="3" id="KW-1185">Reference proteome</keyword>
<dbReference type="EMBL" id="LANP01000014">
    <property type="protein sequence ID" value="KJV56028.1"/>
    <property type="molecule type" value="Genomic_DNA"/>
</dbReference>
<organism evidence="2 3">
    <name type="scientific">Orientia chuto str. Dubai</name>
    <dbReference type="NCBI Taxonomy" id="1359168"/>
    <lineage>
        <taxon>Bacteria</taxon>
        <taxon>Pseudomonadati</taxon>
        <taxon>Pseudomonadota</taxon>
        <taxon>Alphaproteobacteria</taxon>
        <taxon>Rickettsiales</taxon>
        <taxon>Rickettsiaceae</taxon>
        <taxon>Rickettsieae</taxon>
        <taxon>Orientia</taxon>
    </lineage>
</organism>